<dbReference type="SUPFAM" id="SSF52047">
    <property type="entry name" value="RNI-like"/>
    <property type="match status" value="1"/>
</dbReference>
<name>A0A0B7MYH2_9FUNG</name>
<protein>
    <submittedName>
        <fullName evidence="1">Uncharacterized protein</fullName>
    </submittedName>
</protein>
<evidence type="ECO:0000313" key="2">
    <source>
        <dbReference type="Proteomes" id="UP000054107"/>
    </source>
</evidence>
<reference evidence="1 2" key="1">
    <citation type="submission" date="2014-09" db="EMBL/GenBank/DDBJ databases">
        <authorList>
            <person name="Ellenberger Sabrina"/>
        </authorList>
    </citation>
    <scope>NUCLEOTIDE SEQUENCE [LARGE SCALE GENOMIC DNA]</scope>
    <source>
        <strain evidence="1 2">CBS 412.66</strain>
    </source>
</reference>
<dbReference type="AlphaFoldDB" id="A0A0B7MYH2"/>
<dbReference type="InterPro" id="IPR032675">
    <property type="entry name" value="LRR_dom_sf"/>
</dbReference>
<keyword evidence="2" id="KW-1185">Reference proteome</keyword>
<proteinExistence type="predicted"/>
<dbReference type="OrthoDB" id="2255856at2759"/>
<dbReference type="Gene3D" id="3.80.10.10">
    <property type="entry name" value="Ribonuclease Inhibitor"/>
    <property type="match status" value="1"/>
</dbReference>
<evidence type="ECO:0000313" key="1">
    <source>
        <dbReference type="EMBL" id="CEP08335.1"/>
    </source>
</evidence>
<dbReference type="EMBL" id="LN719426">
    <property type="protein sequence ID" value="CEP08335.1"/>
    <property type="molecule type" value="Genomic_DNA"/>
</dbReference>
<organism evidence="1 2">
    <name type="scientific">Parasitella parasitica</name>
    <dbReference type="NCBI Taxonomy" id="35722"/>
    <lineage>
        <taxon>Eukaryota</taxon>
        <taxon>Fungi</taxon>
        <taxon>Fungi incertae sedis</taxon>
        <taxon>Mucoromycota</taxon>
        <taxon>Mucoromycotina</taxon>
        <taxon>Mucoromycetes</taxon>
        <taxon>Mucorales</taxon>
        <taxon>Mucorineae</taxon>
        <taxon>Mucoraceae</taxon>
        <taxon>Parasitella</taxon>
    </lineage>
</organism>
<accession>A0A0B7MYH2</accession>
<dbReference type="Proteomes" id="UP000054107">
    <property type="component" value="Unassembled WGS sequence"/>
</dbReference>
<sequence length="498" mass="57966">MSSAITTNDLQNVRKSLRKSNFFKETNYKLFAGWTELQSIEETSSSMYTLCILKNSTNTFINMSRIWLNLVHIHDIHTLEAMDQLTEGLKNAPNLVDLTIQHSRLNLAHFDSINQKCPLLQKLTLHSIMLFKHRTWEKPATESNFIIDGDISENIAATSNLQCLSITDSTFEKDLLLFSYISENYRNLYDLTCYNHTCGIPTYSVDSKSAVNVLHECRHLKNFKSNFFEWTGPFIDLVDQHTETTLQEFKLDISDWTANTFMSLCRSIRLRRALKYFTFNFYEVPESLDTNILVFVNLVELHINFDCYLDNDDAHRGFGPNEEIPVPPPIPFTSLLQSCRSLNYLSIGHLPIIVDRMPFENHSIQTIHLTGCSLESFERKYSIYNYISNFCPQLVDLEIEGGNYKNSPSIKELTLDLINHRRLCTLTPLTNNVYRHIKHMDENNWYLVSQIQSSSTYQVYHTLVRPSFDVVKSRKYITIRCKNRSLFYLGDEGIDYYD</sequence>
<gene>
    <name evidence="1" type="primary">PARPA_01646.1 scaffold 1359</name>
</gene>